<dbReference type="AlphaFoldDB" id="A0A397B9Z1"/>
<keyword evidence="1" id="KW-0732">Signal</keyword>
<dbReference type="SUPFAM" id="SSF56300">
    <property type="entry name" value="Metallo-dependent phosphatases"/>
    <property type="match status" value="2"/>
</dbReference>
<accession>A0A397B9Z1</accession>
<dbReference type="VEuPathDB" id="FungiDB:H257_05229"/>
<dbReference type="PANTHER" id="PTHR10161:SF14">
    <property type="entry name" value="TARTRATE-RESISTANT ACID PHOSPHATASE TYPE 5"/>
    <property type="match status" value="1"/>
</dbReference>
<evidence type="ECO:0000313" key="4">
    <source>
        <dbReference type="Proteomes" id="UP000265427"/>
    </source>
</evidence>
<dbReference type="Proteomes" id="UP000265427">
    <property type="component" value="Unassembled WGS sequence"/>
</dbReference>
<evidence type="ECO:0008006" key="5">
    <source>
        <dbReference type="Google" id="ProtNLM"/>
    </source>
</evidence>
<evidence type="ECO:0000256" key="1">
    <source>
        <dbReference type="ARBA" id="ARBA00022729"/>
    </source>
</evidence>
<reference evidence="3 4" key="1">
    <citation type="submission" date="2018-08" db="EMBL/GenBank/DDBJ databases">
        <title>Aphanomyces genome sequencing and annotation.</title>
        <authorList>
            <person name="Minardi D."/>
            <person name="Oidtmann B."/>
            <person name="Van Der Giezen M."/>
            <person name="Studholme D.J."/>
        </authorList>
    </citation>
    <scope>NUCLEOTIDE SEQUENCE [LARGE SCALE GENOMIC DNA]</scope>
    <source>
        <strain evidence="3 4">Kv</strain>
    </source>
</reference>
<dbReference type="PANTHER" id="PTHR10161">
    <property type="entry name" value="TARTRATE-RESISTANT ACID PHOSPHATASE TYPE 5"/>
    <property type="match status" value="1"/>
</dbReference>
<dbReference type="Gene3D" id="3.60.21.10">
    <property type="match status" value="2"/>
</dbReference>
<dbReference type="EMBL" id="QUSZ01004261">
    <property type="protein sequence ID" value="RHY15166.1"/>
    <property type="molecule type" value="Genomic_DNA"/>
</dbReference>
<keyword evidence="2" id="KW-0378">Hydrolase</keyword>
<comment type="caution">
    <text evidence="3">The sequence shown here is derived from an EMBL/GenBank/DDBJ whole genome shotgun (WGS) entry which is preliminary data.</text>
</comment>
<dbReference type="InterPro" id="IPR051558">
    <property type="entry name" value="Metallophosphoesterase_PAP"/>
</dbReference>
<evidence type="ECO:0000313" key="3">
    <source>
        <dbReference type="EMBL" id="RHY15166.1"/>
    </source>
</evidence>
<dbReference type="GO" id="GO:0016787">
    <property type="term" value="F:hydrolase activity"/>
    <property type="evidence" value="ECO:0007669"/>
    <property type="project" value="UniProtKB-KW"/>
</dbReference>
<evidence type="ECO:0000256" key="2">
    <source>
        <dbReference type="ARBA" id="ARBA00022801"/>
    </source>
</evidence>
<sequence>MVCNSADVDALRSAVASLGIPHIHVKQDCSPLRLSRNARNAVAAAYEYLQIGAVVVSPYLLTSLKCLDDHGGNAVVAGSVMATWAASLVAGSMVPTRTSSPRLVLIAATAPLGLTALVNQQSFENVYSAPSLRAIPWLNVAGNHDLGGNSFICGDADGHFRECSSVDELVQFLDIRFQAQAKDGVSVDIFNLDTNHAAQHGAQDVCCQCFGYAAKFGLNQTEVCDDVMPGDLGCAGGNREMLDACVDKIEAWAKDSYARAMVDMKASTATFKVVNTHYSPHYHMNSSQMMQWYTLCREAGVTVWFNGHTHGFNHDIATWGTHFFENGGGGGYWTRNLPGMNNGLVKNQWRVVGNPYGIMELRFSKDWLQVQFATFDDQWTFGGMDRDATVVGGLQRGSTRTHVDITLRSLRQPAHMMHSLSVKKKNESVGLLEPKHTHATWVAPSTLAKVGLVSVSACAAWIFLASSPASPSLSSLRIDPASSRASFEDDGAMSLRVSRTHLVNPETSVPEVTFLAIGDWGGTLGKDKGDPGSCCQLYNGGVDTRHTRYKVDYYAQAYVAELMAQSAAELHPSRILGHGDNFYWNGVGTGDANYRLEQTFEKVYNASTLQNVPWLNVAGNHDIGGATFICGEADGAYRECKDEAELLAYLDIRFEAQANYTSPYNNRWNLRGHYYVERIVKNDVSVEVYNVDTNHAENHGSKDVCCQCYGYASQLGLDTGVCNDPQPGDVACVGGNVTLFNACVAKIESWANESLTRAMADMKASTATFKIVNTHYSPHYHMDPVKMEKWYDVGWWNATTIGGLERGHCWFVPRTFRESVGVECHASVNGAVGAPITDDDDDLLLPPLDN</sequence>
<name>A0A397B9Z1_APHAT</name>
<proteinExistence type="predicted"/>
<organism evidence="3 4">
    <name type="scientific">Aphanomyces astaci</name>
    <name type="common">Crayfish plague agent</name>
    <dbReference type="NCBI Taxonomy" id="112090"/>
    <lineage>
        <taxon>Eukaryota</taxon>
        <taxon>Sar</taxon>
        <taxon>Stramenopiles</taxon>
        <taxon>Oomycota</taxon>
        <taxon>Saprolegniomycetes</taxon>
        <taxon>Saprolegniales</taxon>
        <taxon>Verrucalvaceae</taxon>
        <taxon>Aphanomyces</taxon>
    </lineage>
</organism>
<protein>
    <recommendedName>
        <fullName evidence="5">Calcineurin-like phosphoesterase domain-containing protein</fullName>
    </recommendedName>
</protein>
<gene>
    <name evidence="3" type="ORF">DYB36_003689</name>
</gene>
<dbReference type="InterPro" id="IPR029052">
    <property type="entry name" value="Metallo-depent_PP-like"/>
</dbReference>